<dbReference type="STRING" id="168384.SAMN05660368_01628"/>
<feature type="transmembrane region" description="Helical" evidence="1">
    <location>
        <begin position="218"/>
        <end position="243"/>
    </location>
</feature>
<dbReference type="OrthoDB" id="2042447at2"/>
<keyword evidence="1" id="KW-0472">Membrane</keyword>
<gene>
    <name evidence="2" type="ORF">BRYFOR_06700</name>
</gene>
<name>C6LD42_9FIRM</name>
<protein>
    <submittedName>
        <fullName evidence="2">Uncharacterized protein</fullName>
    </submittedName>
</protein>
<dbReference type="Proteomes" id="UP000005561">
    <property type="component" value="Unassembled WGS sequence"/>
</dbReference>
<feature type="transmembrane region" description="Helical" evidence="1">
    <location>
        <begin position="42"/>
        <end position="68"/>
    </location>
</feature>
<evidence type="ECO:0000256" key="1">
    <source>
        <dbReference type="SAM" id="Phobius"/>
    </source>
</evidence>
<dbReference type="EMBL" id="ACCL02000006">
    <property type="protein sequence ID" value="EET61525.1"/>
    <property type="molecule type" value="Genomic_DNA"/>
</dbReference>
<keyword evidence="1" id="KW-1133">Transmembrane helix</keyword>
<reference evidence="2" key="1">
    <citation type="submission" date="2009-07" db="EMBL/GenBank/DDBJ databases">
        <authorList>
            <person name="Weinstock G."/>
            <person name="Sodergren E."/>
            <person name="Clifton S."/>
            <person name="Fulton L."/>
            <person name="Fulton B."/>
            <person name="Courtney L."/>
            <person name="Fronick C."/>
            <person name="Harrison M."/>
            <person name="Strong C."/>
            <person name="Farmer C."/>
            <person name="Delahaunty K."/>
            <person name="Markovic C."/>
            <person name="Hall O."/>
            <person name="Minx P."/>
            <person name="Tomlinson C."/>
            <person name="Mitreva M."/>
            <person name="Nelson J."/>
            <person name="Hou S."/>
            <person name="Wollam A."/>
            <person name="Pepin K.H."/>
            <person name="Johnson M."/>
            <person name="Bhonagiri V."/>
            <person name="Nash W.E."/>
            <person name="Warren W."/>
            <person name="Chinwalla A."/>
            <person name="Mardis E.R."/>
            <person name="Wilson R.K."/>
        </authorList>
    </citation>
    <scope>NUCLEOTIDE SEQUENCE [LARGE SCALE GENOMIC DNA]</scope>
    <source>
        <strain evidence="2">DSM 14469</strain>
    </source>
</reference>
<feature type="transmembrane region" description="Helical" evidence="1">
    <location>
        <begin position="186"/>
        <end position="206"/>
    </location>
</feature>
<evidence type="ECO:0000313" key="3">
    <source>
        <dbReference type="Proteomes" id="UP000005561"/>
    </source>
</evidence>
<comment type="caution">
    <text evidence="2">The sequence shown here is derived from an EMBL/GenBank/DDBJ whole genome shotgun (WGS) entry which is preliminary data.</text>
</comment>
<feature type="transmembrane region" description="Helical" evidence="1">
    <location>
        <begin position="12"/>
        <end position="36"/>
    </location>
</feature>
<proteinExistence type="predicted"/>
<keyword evidence="1" id="KW-0812">Transmembrane</keyword>
<dbReference type="RefSeq" id="WP_006861494.1">
    <property type="nucleotide sequence ID" value="NZ_ACCL02000006.1"/>
</dbReference>
<evidence type="ECO:0000313" key="2">
    <source>
        <dbReference type="EMBL" id="EET61525.1"/>
    </source>
</evidence>
<feature type="transmembrane region" description="Helical" evidence="1">
    <location>
        <begin position="147"/>
        <end position="174"/>
    </location>
</feature>
<organism evidence="2 3">
    <name type="scientific">Marvinbryantia formatexigens DSM 14469</name>
    <dbReference type="NCBI Taxonomy" id="478749"/>
    <lineage>
        <taxon>Bacteria</taxon>
        <taxon>Bacillati</taxon>
        <taxon>Bacillota</taxon>
        <taxon>Clostridia</taxon>
        <taxon>Lachnospirales</taxon>
        <taxon>Lachnospiraceae</taxon>
        <taxon>Marvinbryantia</taxon>
    </lineage>
</organism>
<feature type="transmembrane region" description="Helical" evidence="1">
    <location>
        <begin position="102"/>
        <end position="127"/>
    </location>
</feature>
<dbReference type="AlphaFoldDB" id="C6LD42"/>
<keyword evidence="3" id="KW-1185">Reference proteome</keyword>
<sequence length="249" mass="27716">MLKLMKYELRKTMFSKFILLIITAIAEIAYLIGVFFDWENGLLFGIIALLLCSLFGVLYIGIESLLVFHRDLNTKQSYMLFLTPTNSYQVLGAKIIENGISILFTGACFAALAALDFTVSVIYIGGVKQFLDMLHDLMINLQLEINISAQSLAMGFFSILVSWLMLVVTGYLAITLSATVLAGRRFSGVVSFILYLLLGWLCGWIADKCVPVSMVNEGLQFALSVGVLFVEIVVMYLVAGWIMERRLSV</sequence>
<accession>C6LD42</accession>
<dbReference type="eggNOG" id="ENOG5032TQU">
    <property type="taxonomic scope" value="Bacteria"/>
</dbReference>